<feature type="compositionally biased region" description="Basic and acidic residues" evidence="1">
    <location>
        <begin position="80"/>
        <end position="92"/>
    </location>
</feature>
<protein>
    <submittedName>
        <fullName evidence="2">Uncharacterized protein</fullName>
    </submittedName>
</protein>
<dbReference type="EMBL" id="DAAVPZ010000028">
    <property type="protein sequence ID" value="HAF6279778.1"/>
    <property type="molecule type" value="Genomic_DNA"/>
</dbReference>
<dbReference type="AlphaFoldDB" id="A0A750HZF4"/>
<name>A0A750HZF4_SALER</name>
<sequence>MNELACLHPQISELSEYEQYLLSALLRKAAADAGRNLNITERRTVAAAFFASRLTDRKTHDGYRRRATAALRKKATFTGNRHDHDADDERQTDLISIT</sequence>
<feature type="region of interest" description="Disordered" evidence="1">
    <location>
        <begin position="74"/>
        <end position="98"/>
    </location>
</feature>
<proteinExistence type="predicted"/>
<accession>A0A750HZF4</accession>
<reference evidence="2" key="1">
    <citation type="journal article" date="2018" name="Genome Biol.">
        <title>SKESA: strategic k-mer extension for scrupulous assemblies.</title>
        <authorList>
            <person name="Souvorov A."/>
            <person name="Agarwala R."/>
            <person name="Lipman D.J."/>
        </authorList>
    </citation>
    <scope>NUCLEOTIDE SEQUENCE</scope>
    <source>
        <strain evidence="2">MA.CK_93/00002981</strain>
    </source>
</reference>
<comment type="caution">
    <text evidence="2">The sequence shown here is derived from an EMBL/GenBank/DDBJ whole genome shotgun (WGS) entry which is preliminary data.</text>
</comment>
<gene>
    <name evidence="2" type="ORF">G9F26_003973</name>
</gene>
<evidence type="ECO:0000313" key="2">
    <source>
        <dbReference type="EMBL" id="HAF6279778.1"/>
    </source>
</evidence>
<reference evidence="2" key="2">
    <citation type="submission" date="2020-02" db="EMBL/GenBank/DDBJ databases">
        <authorList>
            <consortium name="NCBI Pathogen Detection Project"/>
        </authorList>
    </citation>
    <scope>NUCLEOTIDE SEQUENCE</scope>
    <source>
        <strain evidence="2">MA.CK_93/00002981</strain>
    </source>
</reference>
<organism evidence="2">
    <name type="scientific">Salmonella enterica</name>
    <name type="common">Salmonella choleraesuis</name>
    <dbReference type="NCBI Taxonomy" id="28901"/>
    <lineage>
        <taxon>Bacteria</taxon>
        <taxon>Pseudomonadati</taxon>
        <taxon>Pseudomonadota</taxon>
        <taxon>Gammaproteobacteria</taxon>
        <taxon>Enterobacterales</taxon>
        <taxon>Enterobacteriaceae</taxon>
        <taxon>Salmonella</taxon>
    </lineage>
</organism>
<evidence type="ECO:0000256" key="1">
    <source>
        <dbReference type="SAM" id="MobiDB-lite"/>
    </source>
</evidence>